<dbReference type="Proteomes" id="UP000664654">
    <property type="component" value="Unassembled WGS sequence"/>
</dbReference>
<comment type="caution">
    <text evidence="2">The sequence shown here is derived from an EMBL/GenBank/DDBJ whole genome shotgun (WGS) entry which is preliminary data.</text>
</comment>
<feature type="region of interest" description="Disordered" evidence="1">
    <location>
        <begin position="253"/>
        <end position="285"/>
    </location>
</feature>
<dbReference type="RefSeq" id="WP_206575241.1">
    <property type="nucleotide sequence ID" value="NZ_JAFKCV010000014.1"/>
</dbReference>
<dbReference type="AlphaFoldDB" id="A0A939IP67"/>
<gene>
    <name evidence="2" type="ORF">J0A66_17990</name>
</gene>
<sequence length="285" mass="31578">MAVNNVTVAFVERQTDRLNTLAKLFETSTNGESSFYGDFVSSIQKDIINIQKTNAIEKLRVAHENSSYFEYQRIRRNEVQSSIMIASDAACDLFRRRLNGVFSQSNFAFGSLATVAGGLGAIFTGVDEARAFAGLSGITSGIRAEWNDAYFRNQVVEVLTKAMEIARKKKRDEIQRRSIQVTSDYNIQQSINDAIDYNSKCTLIAGLQETSESLQIVSDPGLKWLATAFGGAASNRELTSKLFEHLGNAVSEMQQIQKSTEDPNSISEIPSPPKEKEVPTNPKDK</sequence>
<accession>A0A939IP67</accession>
<evidence type="ECO:0000256" key="1">
    <source>
        <dbReference type="SAM" id="MobiDB-lite"/>
    </source>
</evidence>
<name>A0A939IP67_9ALTE</name>
<evidence type="ECO:0000313" key="2">
    <source>
        <dbReference type="EMBL" id="MBN7827128.1"/>
    </source>
</evidence>
<dbReference type="EMBL" id="JAFKCV010000014">
    <property type="protein sequence ID" value="MBN7827128.1"/>
    <property type="molecule type" value="Genomic_DNA"/>
</dbReference>
<feature type="compositionally biased region" description="Basic and acidic residues" evidence="1">
    <location>
        <begin position="273"/>
        <end position="285"/>
    </location>
</feature>
<protein>
    <submittedName>
        <fullName evidence="2">Uncharacterized protein</fullName>
    </submittedName>
</protein>
<evidence type="ECO:0000313" key="3">
    <source>
        <dbReference type="Proteomes" id="UP000664654"/>
    </source>
</evidence>
<keyword evidence="3" id="KW-1185">Reference proteome</keyword>
<organism evidence="2 3">
    <name type="scientific">Bowmanella dokdonensis</name>
    <dbReference type="NCBI Taxonomy" id="751969"/>
    <lineage>
        <taxon>Bacteria</taxon>
        <taxon>Pseudomonadati</taxon>
        <taxon>Pseudomonadota</taxon>
        <taxon>Gammaproteobacteria</taxon>
        <taxon>Alteromonadales</taxon>
        <taxon>Alteromonadaceae</taxon>
        <taxon>Bowmanella</taxon>
    </lineage>
</organism>
<proteinExistence type="predicted"/>
<reference evidence="2" key="1">
    <citation type="submission" date="2021-03" db="EMBL/GenBank/DDBJ databases">
        <title>novel species isolated from a fishpond in China.</title>
        <authorList>
            <person name="Lu H."/>
            <person name="Cai Z."/>
        </authorList>
    </citation>
    <scope>NUCLEOTIDE SEQUENCE</scope>
    <source>
        <strain evidence="2">JCM 30855</strain>
    </source>
</reference>
<feature type="compositionally biased region" description="Polar residues" evidence="1">
    <location>
        <begin position="253"/>
        <end position="268"/>
    </location>
</feature>